<protein>
    <submittedName>
        <fullName evidence="1">Uncharacterized protein</fullName>
    </submittedName>
</protein>
<comment type="caution">
    <text evidence="1">The sequence shown here is derived from an EMBL/GenBank/DDBJ whole genome shotgun (WGS) entry which is preliminary data.</text>
</comment>
<organism evidence="1">
    <name type="scientific">marine sediment metagenome</name>
    <dbReference type="NCBI Taxonomy" id="412755"/>
    <lineage>
        <taxon>unclassified sequences</taxon>
        <taxon>metagenomes</taxon>
        <taxon>ecological metagenomes</taxon>
    </lineage>
</organism>
<sequence>MVFMTLEALKSLKKINLKELKEEKLIILKPPYNPLNPFTLYVIIQVLPNNILQMYNDGAILKFNFTILDRIPSLIELWKTLQFQL</sequence>
<dbReference type="EMBL" id="LAZR01009192">
    <property type="protein sequence ID" value="KKM74116.1"/>
    <property type="molecule type" value="Genomic_DNA"/>
</dbReference>
<name>A0A0F9KH94_9ZZZZ</name>
<evidence type="ECO:0000313" key="1">
    <source>
        <dbReference type="EMBL" id="KKM74116.1"/>
    </source>
</evidence>
<dbReference type="AlphaFoldDB" id="A0A0F9KH94"/>
<accession>A0A0F9KH94</accession>
<proteinExistence type="predicted"/>
<reference evidence="1" key="1">
    <citation type="journal article" date="2015" name="Nature">
        <title>Complex archaea that bridge the gap between prokaryotes and eukaryotes.</title>
        <authorList>
            <person name="Spang A."/>
            <person name="Saw J.H."/>
            <person name="Jorgensen S.L."/>
            <person name="Zaremba-Niedzwiedzka K."/>
            <person name="Martijn J."/>
            <person name="Lind A.E."/>
            <person name="van Eijk R."/>
            <person name="Schleper C."/>
            <person name="Guy L."/>
            <person name="Ettema T.J."/>
        </authorList>
    </citation>
    <scope>NUCLEOTIDE SEQUENCE</scope>
</reference>
<gene>
    <name evidence="1" type="ORF">LCGC14_1403630</name>
</gene>